<dbReference type="GO" id="GO:0045277">
    <property type="term" value="C:respiratory chain complex IV"/>
    <property type="evidence" value="ECO:0007669"/>
    <property type="project" value="InterPro"/>
</dbReference>
<keyword evidence="6" id="KW-0809">Transit peptide</keyword>
<name>A0A452HJH9_9SAUR</name>
<dbReference type="PANTHER" id="PTHR10122">
    <property type="entry name" value="CYTOCHROME C OXIDASE SUBUNIT 5B, MITOCHONDRIAL"/>
    <property type="match status" value="1"/>
</dbReference>
<dbReference type="Proteomes" id="UP000291020">
    <property type="component" value="Unassembled WGS sequence"/>
</dbReference>
<dbReference type="SUPFAM" id="SSF57802">
    <property type="entry name" value="Rubredoxin-like"/>
    <property type="match status" value="1"/>
</dbReference>
<evidence type="ECO:0000256" key="9">
    <source>
        <dbReference type="ARBA" id="ARBA00023136"/>
    </source>
</evidence>
<dbReference type="Gene3D" id="2.60.11.10">
    <property type="entry name" value="Cytochrome c oxidase, subunit Vb"/>
    <property type="match status" value="1"/>
</dbReference>
<feature type="binding site" evidence="11">
    <location>
        <position position="164"/>
    </location>
    <ligand>
        <name>Zn(2+)</name>
        <dbReference type="ChEBI" id="CHEBI:29105"/>
    </ligand>
</feature>
<keyword evidence="9" id="KW-0472">Membrane</keyword>
<reference evidence="13" key="3">
    <citation type="submission" date="2025-09" db="UniProtKB">
        <authorList>
            <consortium name="Ensembl"/>
        </authorList>
    </citation>
    <scope>IDENTIFICATION</scope>
</reference>
<proteinExistence type="predicted"/>
<dbReference type="PANTHER" id="PTHR10122:SF20">
    <property type="entry name" value="CYTOCHROME C OXIDASE SUBUNIT 5B, MITOCHONDRIAL"/>
    <property type="match status" value="1"/>
</dbReference>
<dbReference type="PROSITE" id="PS51359">
    <property type="entry name" value="COX5B_2"/>
    <property type="match status" value="1"/>
</dbReference>
<keyword evidence="8" id="KW-0496">Mitochondrion</keyword>
<protein>
    <recommendedName>
        <fullName evidence="2">Cytochrome c oxidase subunit 5B, mitochondrial</fullName>
    </recommendedName>
    <alternativeName>
        <fullName evidence="10">Cytochrome c oxidase polypeptide Vb</fullName>
    </alternativeName>
</protein>
<reference evidence="14" key="1">
    <citation type="journal article" date="2017" name="PLoS ONE">
        <title>The Agassiz's desert tortoise genome provides a resource for the conservation of a threatened species.</title>
        <authorList>
            <person name="Tollis M."/>
            <person name="DeNardo D.F."/>
            <person name="Cornelius J.A."/>
            <person name="Dolby G.A."/>
            <person name="Edwards T."/>
            <person name="Henen B.T."/>
            <person name="Karl A.E."/>
            <person name="Murphy R.W."/>
            <person name="Kusumi K."/>
        </authorList>
    </citation>
    <scope>NUCLEOTIDE SEQUENCE [LARGE SCALE GENOMIC DNA]</scope>
</reference>
<keyword evidence="3 11" id="KW-0479">Metal-binding</keyword>
<reference evidence="13" key="2">
    <citation type="submission" date="2025-08" db="UniProtKB">
        <authorList>
            <consortium name="Ensembl"/>
        </authorList>
    </citation>
    <scope>IDENTIFICATION</scope>
</reference>
<evidence type="ECO:0000256" key="10">
    <source>
        <dbReference type="ARBA" id="ARBA00031048"/>
    </source>
</evidence>
<feature type="modified residue" description="N6-acetyllysine" evidence="12">
    <location>
        <position position="169"/>
    </location>
</feature>
<feature type="binding site" evidence="11">
    <location>
        <position position="161"/>
    </location>
    <ligand>
        <name>Zn(2+)</name>
        <dbReference type="ChEBI" id="CHEBI:29105"/>
    </ligand>
</feature>
<dbReference type="InterPro" id="IPR002124">
    <property type="entry name" value="Cyt_c_oxidase_su5b"/>
</dbReference>
<evidence type="ECO:0000313" key="14">
    <source>
        <dbReference type="Proteomes" id="UP000291020"/>
    </source>
</evidence>
<evidence type="ECO:0000256" key="5">
    <source>
        <dbReference type="ARBA" id="ARBA00022833"/>
    </source>
</evidence>
<dbReference type="GO" id="GO:0006123">
    <property type="term" value="P:mitochondrial electron transport, cytochrome c to oxygen"/>
    <property type="evidence" value="ECO:0007669"/>
    <property type="project" value="InterPro"/>
</dbReference>
<dbReference type="InterPro" id="IPR036972">
    <property type="entry name" value="Cyt_c_oxidase_su5b_sf"/>
</dbReference>
<sequence>MSELSLPNNSGSPQCKRETLTHLDGGSQLWDGFPLLPPDSLLPWDDSSQAARGCVENCLWGGRDPACDKGIFTPYCCLSLPRPGIPSDEEQATGLERKVMQAMEKGQDPYNILQPKRYAGTKEDPNLVPSISNKRIVGCICEEDNSCVIWFWLHKGEPQRCPSCGAYYKLVPHHLPH</sequence>
<keyword evidence="5 11" id="KW-0862">Zinc</keyword>
<evidence type="ECO:0000313" key="13">
    <source>
        <dbReference type="Ensembl" id="ENSGAGP00000015068.1"/>
    </source>
</evidence>
<evidence type="ECO:0000256" key="2">
    <source>
        <dbReference type="ARBA" id="ARBA00020224"/>
    </source>
</evidence>
<evidence type="ECO:0000256" key="8">
    <source>
        <dbReference type="ARBA" id="ARBA00023128"/>
    </source>
</evidence>
<keyword evidence="4" id="KW-0999">Mitochondrion inner membrane</keyword>
<evidence type="ECO:0000256" key="3">
    <source>
        <dbReference type="ARBA" id="ARBA00022723"/>
    </source>
</evidence>
<dbReference type="STRING" id="38772.ENSGAGP00000015068"/>
<evidence type="ECO:0000256" key="6">
    <source>
        <dbReference type="ARBA" id="ARBA00022946"/>
    </source>
</evidence>
<evidence type="ECO:0000256" key="4">
    <source>
        <dbReference type="ARBA" id="ARBA00022792"/>
    </source>
</evidence>
<comment type="subcellular location">
    <subcellularLocation>
        <location evidence="1">Mitochondrion inner membrane</location>
    </subcellularLocation>
</comment>
<dbReference type="Pfam" id="PF01215">
    <property type="entry name" value="COX5B"/>
    <property type="match status" value="1"/>
</dbReference>
<dbReference type="Ensembl" id="ENSGAGT00000017216.1">
    <property type="protein sequence ID" value="ENSGAGP00000015068.1"/>
    <property type="gene ID" value="ENSGAGG00000011385.1"/>
</dbReference>
<evidence type="ECO:0000256" key="11">
    <source>
        <dbReference type="PIRSR" id="PIRSR602124-1"/>
    </source>
</evidence>
<evidence type="ECO:0000256" key="7">
    <source>
        <dbReference type="ARBA" id="ARBA00022990"/>
    </source>
</evidence>
<feature type="binding site" evidence="11">
    <location>
        <position position="139"/>
    </location>
    <ligand>
        <name>Zn(2+)</name>
        <dbReference type="ChEBI" id="CHEBI:29105"/>
    </ligand>
</feature>
<keyword evidence="7" id="KW-0007">Acetylation</keyword>
<dbReference type="AlphaFoldDB" id="A0A452HJH9"/>
<evidence type="ECO:0000256" key="1">
    <source>
        <dbReference type="ARBA" id="ARBA00004273"/>
    </source>
</evidence>
<dbReference type="GO" id="GO:0046872">
    <property type="term" value="F:metal ion binding"/>
    <property type="evidence" value="ECO:0007669"/>
    <property type="project" value="UniProtKB-KW"/>
</dbReference>
<feature type="modified residue" description="N6-acetyllysine" evidence="12">
    <location>
        <position position="116"/>
    </location>
</feature>
<evidence type="ECO:0000256" key="12">
    <source>
        <dbReference type="PIRSR" id="PIRSR602124-3"/>
    </source>
</evidence>
<dbReference type="PROSITE" id="PS00848">
    <property type="entry name" value="COX5B_1"/>
    <property type="match status" value="1"/>
</dbReference>
<dbReference type="GO" id="GO:0005743">
    <property type="term" value="C:mitochondrial inner membrane"/>
    <property type="evidence" value="ECO:0007669"/>
    <property type="project" value="UniProtKB-SubCell"/>
</dbReference>
<feature type="binding site" evidence="11">
    <location>
        <position position="141"/>
    </location>
    <ligand>
        <name>Zn(2+)</name>
        <dbReference type="ChEBI" id="CHEBI:29105"/>
    </ligand>
</feature>
<feature type="modified residue" description="N6-acetyllysine" evidence="12">
    <location>
        <position position="134"/>
    </location>
</feature>
<keyword evidence="14" id="KW-1185">Reference proteome</keyword>
<accession>A0A452HJH9</accession>
<dbReference type="CDD" id="cd00924">
    <property type="entry name" value="Cyt_c_Oxidase_Vb"/>
    <property type="match status" value="1"/>
</dbReference>
<organism evidence="13 14">
    <name type="scientific">Gopherus agassizii</name>
    <name type="common">Agassiz's desert tortoise</name>
    <dbReference type="NCBI Taxonomy" id="38772"/>
    <lineage>
        <taxon>Eukaryota</taxon>
        <taxon>Metazoa</taxon>
        <taxon>Chordata</taxon>
        <taxon>Craniata</taxon>
        <taxon>Vertebrata</taxon>
        <taxon>Euteleostomi</taxon>
        <taxon>Archelosauria</taxon>
        <taxon>Testudinata</taxon>
        <taxon>Testudines</taxon>
        <taxon>Cryptodira</taxon>
        <taxon>Durocryptodira</taxon>
        <taxon>Testudinoidea</taxon>
        <taxon>Testudinidae</taxon>
        <taxon>Gopherus</taxon>
    </lineage>
</organism>
<dbReference type="FunFam" id="2.60.11.10:FF:000001">
    <property type="entry name" value="Cytochrome c oxidase subunit 5B, mitochondrial"/>
    <property type="match status" value="1"/>
</dbReference>